<accession>A0A5S4FF88</accession>
<protein>
    <submittedName>
        <fullName evidence="3">Uncharacterized protein</fullName>
    </submittedName>
</protein>
<dbReference type="RefSeq" id="WP_138673905.1">
    <property type="nucleotide sequence ID" value="NZ_VCKY01000373.1"/>
</dbReference>
<evidence type="ECO:0000313" key="4">
    <source>
        <dbReference type="Proteomes" id="UP000309128"/>
    </source>
</evidence>
<keyword evidence="2" id="KW-0472">Membrane</keyword>
<keyword evidence="4" id="KW-1185">Reference proteome</keyword>
<feature type="region of interest" description="Disordered" evidence="1">
    <location>
        <begin position="120"/>
        <end position="160"/>
    </location>
</feature>
<reference evidence="3 4" key="1">
    <citation type="submission" date="2019-05" db="EMBL/GenBank/DDBJ databases">
        <title>Draft genome sequence of Nonomuraea turkmeniaca DSM 43926.</title>
        <authorList>
            <person name="Saricaoglu S."/>
            <person name="Isik K."/>
        </authorList>
    </citation>
    <scope>NUCLEOTIDE SEQUENCE [LARGE SCALE GENOMIC DNA]</scope>
    <source>
        <strain evidence="3 4">DSM 43926</strain>
    </source>
</reference>
<dbReference type="OrthoDB" id="3472857at2"/>
<evidence type="ECO:0000256" key="1">
    <source>
        <dbReference type="SAM" id="MobiDB-lite"/>
    </source>
</evidence>
<evidence type="ECO:0000256" key="2">
    <source>
        <dbReference type="SAM" id="Phobius"/>
    </source>
</evidence>
<evidence type="ECO:0000313" key="3">
    <source>
        <dbReference type="EMBL" id="TMR07593.1"/>
    </source>
</evidence>
<sequence>MSKTTPEAGRAAGSGLWRGTAIIALVVLAASLVAGLLWFFADPLDLPPELLATLDQRASVIGMFAGMLLGAAGFVVAVVALRAQTRADRTPAGITPPETAAAEQEALQVSAEGERSVAIGGDNTGIISTGDGARNVQMRAQASGQGRVYQAGGDQTINEP</sequence>
<feature type="transmembrane region" description="Helical" evidence="2">
    <location>
        <begin position="21"/>
        <end position="41"/>
    </location>
</feature>
<comment type="caution">
    <text evidence="3">The sequence shown here is derived from an EMBL/GenBank/DDBJ whole genome shotgun (WGS) entry which is preliminary data.</text>
</comment>
<keyword evidence="2" id="KW-1133">Transmembrane helix</keyword>
<feature type="transmembrane region" description="Helical" evidence="2">
    <location>
        <begin position="61"/>
        <end position="81"/>
    </location>
</feature>
<gene>
    <name evidence="3" type="ORF">ETD86_51445</name>
</gene>
<organism evidence="3 4">
    <name type="scientific">Nonomuraea turkmeniaca</name>
    <dbReference type="NCBI Taxonomy" id="103838"/>
    <lineage>
        <taxon>Bacteria</taxon>
        <taxon>Bacillati</taxon>
        <taxon>Actinomycetota</taxon>
        <taxon>Actinomycetes</taxon>
        <taxon>Streptosporangiales</taxon>
        <taxon>Streptosporangiaceae</taxon>
        <taxon>Nonomuraea</taxon>
    </lineage>
</organism>
<dbReference type="EMBL" id="VCKY01000373">
    <property type="protein sequence ID" value="TMR07593.1"/>
    <property type="molecule type" value="Genomic_DNA"/>
</dbReference>
<proteinExistence type="predicted"/>
<dbReference type="Proteomes" id="UP000309128">
    <property type="component" value="Unassembled WGS sequence"/>
</dbReference>
<keyword evidence="2" id="KW-0812">Transmembrane</keyword>
<name>A0A5S4FF88_9ACTN</name>
<dbReference type="AlphaFoldDB" id="A0A5S4FF88"/>